<evidence type="ECO:0000313" key="3">
    <source>
        <dbReference type="EMBL" id="SEL09039.1"/>
    </source>
</evidence>
<dbReference type="PANTHER" id="PTHR30388:SF6">
    <property type="entry name" value="XANTHINE DEHYDROGENASE SUBUNIT A-RELATED"/>
    <property type="match status" value="1"/>
</dbReference>
<dbReference type="RefSeq" id="WP_093322870.1">
    <property type="nucleotide sequence ID" value="NZ_FOAF01000001.1"/>
</dbReference>
<accession>A0A1H7MDA0</accession>
<dbReference type="InterPro" id="IPR027051">
    <property type="entry name" value="XdhC_Rossmann_dom"/>
</dbReference>
<keyword evidence="4" id="KW-1185">Reference proteome</keyword>
<dbReference type="InterPro" id="IPR052698">
    <property type="entry name" value="MoCofactor_Util/Proc"/>
</dbReference>
<organism evidence="3 4">
    <name type="scientific">Olivibacter domesticus</name>
    <name type="common">Pseudosphingobacterium domesticum</name>
    <dbReference type="NCBI Taxonomy" id="407022"/>
    <lineage>
        <taxon>Bacteria</taxon>
        <taxon>Pseudomonadati</taxon>
        <taxon>Bacteroidota</taxon>
        <taxon>Sphingobacteriia</taxon>
        <taxon>Sphingobacteriales</taxon>
        <taxon>Sphingobacteriaceae</taxon>
        <taxon>Olivibacter</taxon>
    </lineage>
</organism>
<dbReference type="Proteomes" id="UP000199421">
    <property type="component" value="Unassembled WGS sequence"/>
</dbReference>
<dbReference type="AlphaFoldDB" id="A0A1H7MDA0"/>
<protein>
    <submittedName>
        <fullName evidence="3">Xanthine and CO dehydrogenase maturation factor, XdhC/CoxF family</fullName>
    </submittedName>
</protein>
<dbReference type="Gene3D" id="3.40.50.720">
    <property type="entry name" value="NAD(P)-binding Rossmann-like Domain"/>
    <property type="match status" value="1"/>
</dbReference>
<dbReference type="STRING" id="407022.SAMN05661044_01956"/>
<evidence type="ECO:0000259" key="2">
    <source>
        <dbReference type="Pfam" id="PF13478"/>
    </source>
</evidence>
<gene>
    <name evidence="3" type="ORF">SAMN05661044_01956</name>
</gene>
<dbReference type="PANTHER" id="PTHR30388">
    <property type="entry name" value="ALDEHYDE OXIDOREDUCTASE MOLYBDENUM COFACTOR ASSEMBLY PROTEIN"/>
    <property type="match status" value="1"/>
</dbReference>
<feature type="domain" description="XdhC Rossmann" evidence="2">
    <location>
        <begin position="213"/>
        <end position="355"/>
    </location>
</feature>
<dbReference type="OrthoDB" id="9773039at2"/>
<proteinExistence type="predicted"/>
<evidence type="ECO:0000259" key="1">
    <source>
        <dbReference type="Pfam" id="PF02625"/>
    </source>
</evidence>
<feature type="domain" description="XdhC- CoxI" evidence="1">
    <location>
        <begin position="18"/>
        <end position="81"/>
    </location>
</feature>
<dbReference type="EMBL" id="FOAF01000001">
    <property type="protein sequence ID" value="SEL09039.1"/>
    <property type="molecule type" value="Genomic_DNA"/>
</dbReference>
<name>A0A1H7MDA0_OLID1</name>
<reference evidence="4" key="1">
    <citation type="submission" date="2016-10" db="EMBL/GenBank/DDBJ databases">
        <authorList>
            <person name="Varghese N."/>
            <person name="Submissions S."/>
        </authorList>
    </citation>
    <scope>NUCLEOTIDE SEQUENCE [LARGE SCALE GENOMIC DNA]</scope>
    <source>
        <strain evidence="4">DSM 18733</strain>
    </source>
</reference>
<dbReference type="InterPro" id="IPR003777">
    <property type="entry name" value="XdhC_CoxI"/>
</dbReference>
<sequence>MKEIKQIIQAYEEACINQQKVALATVVHVEGSSYRGPGARMLIKEDGMLVGAISGGCLEGDALRKALMVMMQGKPLLTTYDTSDEDDAFIGVGLGCNGIIRVLIEPILQDDEANPIMLLKAALQNRQSSIVVTFFSLHDKWREDQGTRLLLKEGGNQMQNSVTTIDFQRVAEEAKEIFEKRCSFFVQYTSSEKEPVDSPLTAFMEYIAPNMSLVVVGAGNDVFPLVQLAEVLGWRITLVDGRPNYASAQRFPNCQLVVSEPEKALKDISIDDKTAVILMTHNYHYDKNMLKALSTYSIRYIGMLGPKKKLDKLLKELEEEGADLRQKLLNIYSPVGLNIGAETSEEIALSIIAEIKAVFANKAGGYLRDLSGKIHDRKTEIVNAVINV</sequence>
<dbReference type="Pfam" id="PF13478">
    <property type="entry name" value="XdhC_C"/>
    <property type="match status" value="1"/>
</dbReference>
<evidence type="ECO:0000313" key="4">
    <source>
        <dbReference type="Proteomes" id="UP000199421"/>
    </source>
</evidence>
<dbReference type="Pfam" id="PF02625">
    <property type="entry name" value="XdhC_CoxI"/>
    <property type="match status" value="1"/>
</dbReference>